<reference evidence="2 3" key="1">
    <citation type="journal article" date="2019" name="Microorganisms">
        <title>Genome Insights into the Novel Species Microvirga brassicacearum, a Rapeseed Endophyte with Biotechnological Potential.</title>
        <authorList>
            <person name="Jimenez-Gomez A."/>
            <person name="Saati-Santamaria Z."/>
            <person name="Igual J.M."/>
            <person name="Rivas R."/>
            <person name="Mateos P.F."/>
            <person name="Garcia-Fraile P."/>
        </authorList>
    </citation>
    <scope>NUCLEOTIDE SEQUENCE [LARGE SCALE GENOMIC DNA]</scope>
    <source>
        <strain evidence="2 3">CDVBN77</strain>
    </source>
</reference>
<dbReference type="RefSeq" id="WP_150941917.1">
    <property type="nucleotide sequence ID" value="NZ_VCMV01000003.1"/>
</dbReference>
<proteinExistence type="predicted"/>
<dbReference type="EMBL" id="VCMV01000003">
    <property type="protein sequence ID" value="KAB0268860.1"/>
    <property type="molecule type" value="Genomic_DNA"/>
</dbReference>
<sequence length="72" mass="7919">MSGSPSQPFGCAGIKCHQGEKPEAGQEIEEVRHGSTHHVSAEGTREAYQISIGNLAERNKERIKESLRDKTE</sequence>
<evidence type="ECO:0000256" key="1">
    <source>
        <dbReference type="SAM" id="MobiDB-lite"/>
    </source>
</evidence>
<feature type="compositionally biased region" description="Basic and acidic residues" evidence="1">
    <location>
        <begin position="17"/>
        <end position="26"/>
    </location>
</feature>
<keyword evidence="3" id="KW-1185">Reference proteome</keyword>
<gene>
    <name evidence="2" type="ORF">FEZ63_01715</name>
</gene>
<organism evidence="2 3">
    <name type="scientific">Microvirga brassicacearum</name>
    <dbReference type="NCBI Taxonomy" id="2580413"/>
    <lineage>
        <taxon>Bacteria</taxon>
        <taxon>Pseudomonadati</taxon>
        <taxon>Pseudomonadota</taxon>
        <taxon>Alphaproteobacteria</taxon>
        <taxon>Hyphomicrobiales</taxon>
        <taxon>Methylobacteriaceae</taxon>
        <taxon>Microvirga</taxon>
    </lineage>
</organism>
<protein>
    <submittedName>
        <fullName evidence="2">Uncharacterized protein</fullName>
    </submittedName>
</protein>
<dbReference type="Proteomes" id="UP000325684">
    <property type="component" value="Unassembled WGS sequence"/>
</dbReference>
<dbReference type="AlphaFoldDB" id="A0A5N3PGJ8"/>
<name>A0A5N3PGJ8_9HYPH</name>
<evidence type="ECO:0000313" key="3">
    <source>
        <dbReference type="Proteomes" id="UP000325684"/>
    </source>
</evidence>
<comment type="caution">
    <text evidence="2">The sequence shown here is derived from an EMBL/GenBank/DDBJ whole genome shotgun (WGS) entry which is preliminary data.</text>
</comment>
<accession>A0A5N3PGJ8</accession>
<evidence type="ECO:0000313" key="2">
    <source>
        <dbReference type="EMBL" id="KAB0268860.1"/>
    </source>
</evidence>
<feature type="region of interest" description="Disordered" evidence="1">
    <location>
        <begin position="1"/>
        <end position="26"/>
    </location>
</feature>